<dbReference type="InterPro" id="IPR026444">
    <property type="entry name" value="Secre_tail"/>
</dbReference>
<dbReference type="Pfam" id="PF07675">
    <property type="entry name" value="Cleaved_Adhesin"/>
    <property type="match status" value="1"/>
</dbReference>
<feature type="domain" description="Secretion system C-terminal sorting" evidence="4">
    <location>
        <begin position="449"/>
        <end position="515"/>
    </location>
</feature>
<keyword evidence="6" id="KW-1185">Reference proteome</keyword>
<dbReference type="RefSeq" id="WP_074234781.1">
    <property type="nucleotide sequence ID" value="NZ_FSRK01000001.1"/>
</dbReference>
<dbReference type="OrthoDB" id="1401747at2"/>
<protein>
    <submittedName>
        <fullName evidence="5">Por secretion system C-terminal sorting domain-containing protein</fullName>
    </submittedName>
</protein>
<name>A0A1N6GCT5_9FLAO</name>
<dbReference type="NCBIfam" id="NF038128">
    <property type="entry name" value="choice_anch_J"/>
    <property type="match status" value="1"/>
</dbReference>
<evidence type="ECO:0000256" key="2">
    <source>
        <dbReference type="SAM" id="SignalP"/>
    </source>
</evidence>
<evidence type="ECO:0000259" key="3">
    <source>
        <dbReference type="Pfam" id="PF07675"/>
    </source>
</evidence>
<reference evidence="6" key="1">
    <citation type="submission" date="2016-11" db="EMBL/GenBank/DDBJ databases">
        <authorList>
            <person name="Varghese N."/>
            <person name="Submissions S."/>
        </authorList>
    </citation>
    <scope>NUCLEOTIDE SEQUENCE [LARGE SCALE GENOMIC DNA]</scope>
    <source>
        <strain evidence="6">DSM 27623</strain>
    </source>
</reference>
<sequence>MNKKIISLLALSLVVNINAQVFNAGFENNNGTPLSQFKTINADGLTVPEWGQVQEFNTEAWIQFYDGYDNKIAFSTSYYSPEGQANDWLITPAITIPSEGTPTLYWKGKSYDFEYTDSYAVKVSATNDSPESFTTLTQIDAEQPFDYASHTLDLSDYKGKTIYLAFVNNTNSGTYLALDDLYISQSADCVMPSLDGFSVSELKPNSVKIDWSSTSGINNYDAGLTTFNTYVSSKGITSATTKSFDNLQAGKRYQFFLKNADCGSGWAGPKSIWTPTELPYSYDFEKTVENFGEYDSDGWASNTWLMGENEAVAQNGSGYAYNNTSTSATAKNDWLFSYPIYLKNGETVTAKYYTSIGNESAEPATLKVAIASAQNKDSIIQNLSTQTVSQQTYTEHTVSYTATADQVYYFGFGNTTAQVTTTTALRLDNISFSKSNLAVSDVNKTNIKVYPNPVVDQLNIKTDETIKSVQVYSLDGKLLKTINGNTTTVDFKNYPKGSYLVKIETNKSTTSQKVIK</sequence>
<dbReference type="Gene3D" id="2.60.120.200">
    <property type="match status" value="2"/>
</dbReference>
<gene>
    <name evidence="5" type="ORF">SAMN05444409_1772</name>
</gene>
<feature type="signal peptide" evidence="2">
    <location>
        <begin position="1"/>
        <end position="19"/>
    </location>
</feature>
<evidence type="ECO:0000259" key="4">
    <source>
        <dbReference type="Pfam" id="PF18962"/>
    </source>
</evidence>
<accession>A0A1N6GCT5</accession>
<evidence type="ECO:0000313" key="5">
    <source>
        <dbReference type="EMBL" id="SIO05284.1"/>
    </source>
</evidence>
<feature type="chain" id="PRO_5009936159" evidence="2">
    <location>
        <begin position="20"/>
        <end position="516"/>
    </location>
</feature>
<dbReference type="EMBL" id="FSRK01000001">
    <property type="protein sequence ID" value="SIO05284.1"/>
    <property type="molecule type" value="Genomic_DNA"/>
</dbReference>
<evidence type="ECO:0000313" key="6">
    <source>
        <dbReference type="Proteomes" id="UP000185207"/>
    </source>
</evidence>
<dbReference type="Pfam" id="PF18962">
    <property type="entry name" value="Por_Secre_tail"/>
    <property type="match status" value="1"/>
</dbReference>
<dbReference type="InterPro" id="IPR011628">
    <property type="entry name" value="Cleaved_adhesin"/>
</dbReference>
<evidence type="ECO:0000256" key="1">
    <source>
        <dbReference type="ARBA" id="ARBA00022729"/>
    </source>
</evidence>
<dbReference type="AlphaFoldDB" id="A0A1N6GCT5"/>
<dbReference type="Proteomes" id="UP000185207">
    <property type="component" value="Unassembled WGS sequence"/>
</dbReference>
<dbReference type="NCBIfam" id="TIGR04183">
    <property type="entry name" value="Por_Secre_tail"/>
    <property type="match status" value="1"/>
</dbReference>
<keyword evidence="1 2" id="KW-0732">Signal</keyword>
<proteinExistence type="predicted"/>
<dbReference type="STRING" id="1416779.SAMN05444409_1772"/>
<organism evidence="5 6">
    <name type="scientific">Epilithonimonas zeae</name>
    <dbReference type="NCBI Taxonomy" id="1416779"/>
    <lineage>
        <taxon>Bacteria</taxon>
        <taxon>Pseudomonadati</taxon>
        <taxon>Bacteroidota</taxon>
        <taxon>Flavobacteriia</taxon>
        <taxon>Flavobacteriales</taxon>
        <taxon>Weeksellaceae</taxon>
        <taxon>Chryseobacterium group</taxon>
        <taxon>Epilithonimonas</taxon>
    </lineage>
</organism>
<feature type="domain" description="Cleaved adhesin" evidence="3">
    <location>
        <begin position="35"/>
        <end position="181"/>
    </location>
</feature>